<feature type="domain" description="DDE Tnp4" evidence="8">
    <location>
        <begin position="15"/>
        <end position="75"/>
    </location>
</feature>
<evidence type="ECO:0000256" key="7">
    <source>
        <dbReference type="ARBA" id="ARBA00023242"/>
    </source>
</evidence>
<dbReference type="Proteomes" id="UP001281410">
    <property type="component" value="Unassembled WGS sequence"/>
</dbReference>
<comment type="cofactor">
    <cofactor evidence="1">
        <name>a divalent metal cation</name>
        <dbReference type="ChEBI" id="CHEBI:60240"/>
    </cofactor>
</comment>
<evidence type="ECO:0000256" key="5">
    <source>
        <dbReference type="ARBA" id="ARBA00022723"/>
    </source>
</evidence>
<dbReference type="EMBL" id="JANJYJ010000001">
    <property type="protein sequence ID" value="KAK3229125.1"/>
    <property type="molecule type" value="Genomic_DNA"/>
</dbReference>
<comment type="caution">
    <text evidence="9">The sequence shown here is derived from an EMBL/GenBank/DDBJ whole genome shotgun (WGS) entry which is preliminary data.</text>
</comment>
<protein>
    <recommendedName>
        <fullName evidence="8">DDE Tnp4 domain-containing protein</fullName>
    </recommendedName>
</protein>
<sequence>MAQYRQVRYWLGDFRNGGRANGKEEIFNHSHSKLRNVIERAFGVLKSRFPILKRMSPYSFYTQKNIVIACIALHNFLRQMSIDDELFSQFEDEELIVENNNANHQPLNTNNSSGTSNAIFMQRFRDHITENLLEASLKKLKSVKRDATHVYKTASPEKTSMIKEI</sequence>
<dbReference type="InterPro" id="IPR027806">
    <property type="entry name" value="HARBI1_dom"/>
</dbReference>
<keyword evidence="5" id="KW-0479">Metal-binding</keyword>
<keyword evidence="6" id="KW-0378">Hydrolase</keyword>
<evidence type="ECO:0000256" key="2">
    <source>
        <dbReference type="ARBA" id="ARBA00004123"/>
    </source>
</evidence>
<dbReference type="GO" id="GO:0005634">
    <property type="term" value="C:nucleus"/>
    <property type="evidence" value="ECO:0007669"/>
    <property type="project" value="UniProtKB-SubCell"/>
</dbReference>
<dbReference type="Pfam" id="PF13359">
    <property type="entry name" value="DDE_Tnp_4"/>
    <property type="match status" value="1"/>
</dbReference>
<dbReference type="PANTHER" id="PTHR22930">
    <property type="match status" value="1"/>
</dbReference>
<evidence type="ECO:0000313" key="10">
    <source>
        <dbReference type="Proteomes" id="UP001281410"/>
    </source>
</evidence>
<dbReference type="GO" id="GO:0016787">
    <property type="term" value="F:hydrolase activity"/>
    <property type="evidence" value="ECO:0007669"/>
    <property type="project" value="UniProtKB-KW"/>
</dbReference>
<evidence type="ECO:0000313" key="9">
    <source>
        <dbReference type="EMBL" id="KAK3229125.1"/>
    </source>
</evidence>
<proteinExistence type="inferred from homology"/>
<dbReference type="InterPro" id="IPR045249">
    <property type="entry name" value="HARBI1-like"/>
</dbReference>
<dbReference type="PANTHER" id="PTHR22930:SF262">
    <property type="entry name" value="MYB_SANT-LIKE DOMAIN, HARBINGER TRANSPOSASE-DERIVED NUCLEASE DOMAIN PROTEIN-RELATED"/>
    <property type="match status" value="1"/>
</dbReference>
<keyword evidence="10" id="KW-1185">Reference proteome</keyword>
<dbReference type="GO" id="GO:0004518">
    <property type="term" value="F:nuclease activity"/>
    <property type="evidence" value="ECO:0007669"/>
    <property type="project" value="UniProtKB-KW"/>
</dbReference>
<reference evidence="9" key="1">
    <citation type="journal article" date="2023" name="Plant J.">
        <title>Genome sequences and population genomics provide insights into the demographic history, inbreeding, and mutation load of two 'living fossil' tree species of Dipteronia.</title>
        <authorList>
            <person name="Feng Y."/>
            <person name="Comes H.P."/>
            <person name="Chen J."/>
            <person name="Zhu S."/>
            <person name="Lu R."/>
            <person name="Zhang X."/>
            <person name="Li P."/>
            <person name="Qiu J."/>
            <person name="Olsen K.M."/>
            <person name="Qiu Y."/>
        </authorList>
    </citation>
    <scope>NUCLEOTIDE SEQUENCE</scope>
    <source>
        <strain evidence="9">NBL</strain>
    </source>
</reference>
<dbReference type="GO" id="GO:0046872">
    <property type="term" value="F:metal ion binding"/>
    <property type="evidence" value="ECO:0007669"/>
    <property type="project" value="UniProtKB-KW"/>
</dbReference>
<evidence type="ECO:0000256" key="4">
    <source>
        <dbReference type="ARBA" id="ARBA00022722"/>
    </source>
</evidence>
<name>A0AAE0B4E1_9ROSI</name>
<organism evidence="9 10">
    <name type="scientific">Dipteronia sinensis</name>
    <dbReference type="NCBI Taxonomy" id="43782"/>
    <lineage>
        <taxon>Eukaryota</taxon>
        <taxon>Viridiplantae</taxon>
        <taxon>Streptophyta</taxon>
        <taxon>Embryophyta</taxon>
        <taxon>Tracheophyta</taxon>
        <taxon>Spermatophyta</taxon>
        <taxon>Magnoliopsida</taxon>
        <taxon>eudicotyledons</taxon>
        <taxon>Gunneridae</taxon>
        <taxon>Pentapetalae</taxon>
        <taxon>rosids</taxon>
        <taxon>malvids</taxon>
        <taxon>Sapindales</taxon>
        <taxon>Sapindaceae</taxon>
        <taxon>Hippocastanoideae</taxon>
        <taxon>Acereae</taxon>
        <taxon>Dipteronia</taxon>
    </lineage>
</organism>
<evidence type="ECO:0000259" key="8">
    <source>
        <dbReference type="Pfam" id="PF13359"/>
    </source>
</evidence>
<keyword evidence="4" id="KW-0540">Nuclease</keyword>
<keyword evidence="7" id="KW-0539">Nucleus</keyword>
<evidence type="ECO:0000256" key="1">
    <source>
        <dbReference type="ARBA" id="ARBA00001968"/>
    </source>
</evidence>
<dbReference type="AlphaFoldDB" id="A0AAE0B4E1"/>
<evidence type="ECO:0000256" key="3">
    <source>
        <dbReference type="ARBA" id="ARBA00006958"/>
    </source>
</evidence>
<comment type="subcellular location">
    <subcellularLocation>
        <location evidence="2">Nucleus</location>
    </subcellularLocation>
</comment>
<evidence type="ECO:0000256" key="6">
    <source>
        <dbReference type="ARBA" id="ARBA00022801"/>
    </source>
</evidence>
<gene>
    <name evidence="9" type="ORF">Dsin_001006</name>
</gene>
<comment type="similarity">
    <text evidence="3">Belongs to the HARBI1 family.</text>
</comment>
<accession>A0AAE0B4E1</accession>